<evidence type="ECO:0000256" key="1">
    <source>
        <dbReference type="SAM" id="MobiDB-lite"/>
    </source>
</evidence>
<evidence type="ECO:0000313" key="2">
    <source>
        <dbReference type="EMBL" id="KAI5342868.1"/>
    </source>
</evidence>
<dbReference type="AlphaFoldDB" id="A0AAD4WGU8"/>
<feature type="region of interest" description="Disordered" evidence="1">
    <location>
        <begin position="69"/>
        <end position="104"/>
    </location>
</feature>
<sequence length="104" mass="11249">MKEIEATVVAIYMRYLFDFLKMANMVNVVGLVNPAQVSAHSRPLSQRSRHLANQLEKVDGDQIFLVPYDSSSASETASPPPPSSASRGLTASPEEGDTKSNSLP</sequence>
<protein>
    <submittedName>
        <fullName evidence="2">Uncharacterized protein</fullName>
    </submittedName>
</protein>
<keyword evidence="3" id="KW-1185">Reference proteome</keyword>
<reference evidence="2 3" key="1">
    <citation type="journal article" date="2022" name="G3 (Bethesda)">
        <title>Whole-genome sequence and methylome profiling of the almond [Prunus dulcis (Mill.) D.A. Webb] cultivar 'Nonpareil'.</title>
        <authorList>
            <person name="D'Amico-Willman K.M."/>
            <person name="Ouma W.Z."/>
            <person name="Meulia T."/>
            <person name="Sideli G.M."/>
            <person name="Gradziel T.M."/>
            <person name="Fresnedo-Ramirez J."/>
        </authorList>
    </citation>
    <scope>NUCLEOTIDE SEQUENCE [LARGE SCALE GENOMIC DNA]</scope>
    <source>
        <strain evidence="2">Clone GOH B32 T37-40</strain>
    </source>
</reference>
<proteinExistence type="predicted"/>
<evidence type="ECO:0000313" key="3">
    <source>
        <dbReference type="Proteomes" id="UP001054821"/>
    </source>
</evidence>
<accession>A0AAD4WGU8</accession>
<name>A0AAD4WGU8_PRUDU</name>
<organism evidence="2 3">
    <name type="scientific">Prunus dulcis</name>
    <name type="common">Almond</name>
    <name type="synonym">Amygdalus dulcis</name>
    <dbReference type="NCBI Taxonomy" id="3755"/>
    <lineage>
        <taxon>Eukaryota</taxon>
        <taxon>Viridiplantae</taxon>
        <taxon>Streptophyta</taxon>
        <taxon>Embryophyta</taxon>
        <taxon>Tracheophyta</taxon>
        <taxon>Spermatophyta</taxon>
        <taxon>Magnoliopsida</taxon>
        <taxon>eudicotyledons</taxon>
        <taxon>Gunneridae</taxon>
        <taxon>Pentapetalae</taxon>
        <taxon>rosids</taxon>
        <taxon>fabids</taxon>
        <taxon>Rosales</taxon>
        <taxon>Rosaceae</taxon>
        <taxon>Amygdaloideae</taxon>
        <taxon>Amygdaleae</taxon>
        <taxon>Prunus</taxon>
    </lineage>
</organism>
<comment type="caution">
    <text evidence="2">The sequence shown here is derived from an EMBL/GenBank/DDBJ whole genome shotgun (WGS) entry which is preliminary data.</text>
</comment>
<gene>
    <name evidence="2" type="ORF">L3X38_010744</name>
</gene>
<dbReference type="Proteomes" id="UP001054821">
    <property type="component" value="Chromosome 2"/>
</dbReference>
<dbReference type="EMBL" id="JAJFAZ020000002">
    <property type="protein sequence ID" value="KAI5342868.1"/>
    <property type="molecule type" value="Genomic_DNA"/>
</dbReference>